<comment type="caution">
    <text evidence="2">The sequence shown here is derived from an EMBL/GenBank/DDBJ whole genome shotgun (WGS) entry which is preliminary data.</text>
</comment>
<dbReference type="AlphaFoldDB" id="A0A412Z972"/>
<name>A0A412Z972_9FIRM</name>
<comment type="catalytic activity">
    <reaction evidence="1">
        <text>L-glutaminyl-[protein] + H2O = L-glutamyl-[protein] + NH4(+)</text>
        <dbReference type="Rhea" id="RHEA:16441"/>
        <dbReference type="Rhea" id="RHEA-COMP:10207"/>
        <dbReference type="Rhea" id="RHEA-COMP:10208"/>
        <dbReference type="ChEBI" id="CHEBI:15377"/>
        <dbReference type="ChEBI" id="CHEBI:28938"/>
        <dbReference type="ChEBI" id="CHEBI:29973"/>
        <dbReference type="ChEBI" id="CHEBI:30011"/>
        <dbReference type="EC" id="3.5.1.44"/>
    </reaction>
</comment>
<accession>A0A412Z972</accession>
<comment type="similarity">
    <text evidence="1">Belongs to the CheD family.</text>
</comment>
<dbReference type="InterPro" id="IPR011324">
    <property type="entry name" value="Cytotoxic_necrot_fac-like_cat"/>
</dbReference>
<dbReference type="Proteomes" id="UP000284543">
    <property type="component" value="Unassembled WGS sequence"/>
</dbReference>
<reference evidence="2 3" key="1">
    <citation type="submission" date="2018-08" db="EMBL/GenBank/DDBJ databases">
        <title>A genome reference for cultivated species of the human gut microbiota.</title>
        <authorList>
            <person name="Zou Y."/>
            <person name="Xue W."/>
            <person name="Luo G."/>
        </authorList>
    </citation>
    <scope>NUCLEOTIDE SEQUENCE [LARGE SCALE GENOMIC DNA]</scope>
    <source>
        <strain evidence="2 3">AF14-18</strain>
    </source>
</reference>
<comment type="function">
    <text evidence="1">Probably deamidates glutamine residues to glutamate on methyl-accepting chemotaxis receptors (MCPs), playing an important role in chemotaxis.</text>
</comment>
<evidence type="ECO:0000256" key="1">
    <source>
        <dbReference type="HAMAP-Rule" id="MF_01440"/>
    </source>
</evidence>
<dbReference type="EC" id="3.5.1.44" evidence="1"/>
<dbReference type="KEGG" id="cbol:CGC65_22635"/>
<keyword evidence="1" id="KW-0145">Chemotaxis</keyword>
<evidence type="ECO:0000313" key="3">
    <source>
        <dbReference type="Proteomes" id="UP000284543"/>
    </source>
</evidence>
<protein>
    <recommendedName>
        <fullName evidence="1">Probable chemoreceptor glutamine deamidase CheD</fullName>
        <ecNumber evidence="1">3.5.1.44</ecNumber>
    </recommendedName>
</protein>
<keyword evidence="1" id="KW-0378">Hydrolase</keyword>
<dbReference type="InterPro" id="IPR038592">
    <property type="entry name" value="CheD-like_sf"/>
</dbReference>
<sequence>MDKIIVGIAEGKVARENQVLISYALGSCVGICLYDRRERIAGMAHIILPERKYSIHWDNAYKFADEGVHELINQMREQGARPAGLIAKIAGGARMFGAPSGMLDIGQQNVVAVRECLAQEGIRLVAQHTGQNYGRTILFYAENGRLEVNTVRHSAVVL</sequence>
<dbReference type="InterPro" id="IPR005659">
    <property type="entry name" value="Chemorcpt_Glu_NH3ase_CheD"/>
</dbReference>
<dbReference type="PANTHER" id="PTHR35147">
    <property type="entry name" value="CHEMORECEPTOR GLUTAMINE DEAMIDASE CHED-RELATED"/>
    <property type="match status" value="1"/>
</dbReference>
<dbReference type="HAMAP" id="MF_01440">
    <property type="entry name" value="CheD"/>
    <property type="match status" value="1"/>
</dbReference>
<dbReference type="PROSITE" id="PS51257">
    <property type="entry name" value="PROKAR_LIPOPROTEIN"/>
    <property type="match status" value="1"/>
</dbReference>
<dbReference type="GO" id="GO:0006935">
    <property type="term" value="P:chemotaxis"/>
    <property type="evidence" value="ECO:0007669"/>
    <property type="project" value="UniProtKB-UniRule"/>
</dbReference>
<dbReference type="PANTHER" id="PTHR35147:SF1">
    <property type="entry name" value="CHEMORECEPTOR GLUTAMINE DEAMIDASE CHED-RELATED"/>
    <property type="match status" value="1"/>
</dbReference>
<gene>
    <name evidence="1" type="primary">cheD</name>
    <name evidence="2" type="ORF">DWW02_08750</name>
</gene>
<dbReference type="CDD" id="cd16352">
    <property type="entry name" value="CheD"/>
    <property type="match status" value="1"/>
</dbReference>
<proteinExistence type="inferred from homology"/>
<dbReference type="Pfam" id="PF03975">
    <property type="entry name" value="CheD"/>
    <property type="match status" value="1"/>
</dbReference>
<dbReference type="Gene3D" id="3.30.1330.200">
    <property type="match status" value="1"/>
</dbReference>
<dbReference type="RefSeq" id="WP_002568602.1">
    <property type="nucleotide sequence ID" value="NZ_CABKUK010000004.1"/>
</dbReference>
<dbReference type="GO" id="GO:0050568">
    <property type="term" value="F:protein-glutamine glutaminase activity"/>
    <property type="evidence" value="ECO:0007669"/>
    <property type="project" value="UniProtKB-UniRule"/>
</dbReference>
<organism evidence="2 3">
    <name type="scientific">Enterocloster bolteae</name>
    <dbReference type="NCBI Taxonomy" id="208479"/>
    <lineage>
        <taxon>Bacteria</taxon>
        <taxon>Bacillati</taxon>
        <taxon>Bacillota</taxon>
        <taxon>Clostridia</taxon>
        <taxon>Lachnospirales</taxon>
        <taxon>Lachnospiraceae</taxon>
        <taxon>Enterocloster</taxon>
    </lineage>
</organism>
<dbReference type="SUPFAM" id="SSF64438">
    <property type="entry name" value="CNF1/YfiH-like putative cysteine hydrolases"/>
    <property type="match status" value="1"/>
</dbReference>
<dbReference type="EMBL" id="QRZM01000003">
    <property type="protein sequence ID" value="RGV76647.1"/>
    <property type="molecule type" value="Genomic_DNA"/>
</dbReference>
<evidence type="ECO:0000313" key="2">
    <source>
        <dbReference type="EMBL" id="RGV76647.1"/>
    </source>
</evidence>